<dbReference type="EMBL" id="BNJF01000008">
    <property type="protein sequence ID" value="GHO50557.1"/>
    <property type="molecule type" value="Genomic_DNA"/>
</dbReference>
<dbReference type="SMART" id="SM00849">
    <property type="entry name" value="Lactamase_B"/>
    <property type="match status" value="1"/>
</dbReference>
<dbReference type="Gene3D" id="3.60.15.10">
    <property type="entry name" value="Ribonuclease Z/Hydroxyacylglutathione hydrolase-like"/>
    <property type="match status" value="1"/>
</dbReference>
<dbReference type="PANTHER" id="PTHR42951">
    <property type="entry name" value="METALLO-BETA-LACTAMASE DOMAIN-CONTAINING"/>
    <property type="match status" value="1"/>
</dbReference>
<dbReference type="GO" id="GO:0016787">
    <property type="term" value="F:hydrolase activity"/>
    <property type="evidence" value="ECO:0007669"/>
    <property type="project" value="UniProtKB-KW"/>
</dbReference>
<keyword evidence="3" id="KW-1185">Reference proteome</keyword>
<dbReference type="CDD" id="cd07721">
    <property type="entry name" value="yflN-like_MBL-fold"/>
    <property type="match status" value="1"/>
</dbReference>
<reference evidence="2" key="1">
    <citation type="submission" date="2020-10" db="EMBL/GenBank/DDBJ databases">
        <title>Taxonomic study of unclassified bacteria belonging to the class Ktedonobacteria.</title>
        <authorList>
            <person name="Yabe S."/>
            <person name="Wang C.M."/>
            <person name="Zheng Y."/>
            <person name="Sakai Y."/>
            <person name="Cavaletti L."/>
            <person name="Monciardini P."/>
            <person name="Donadio S."/>
        </authorList>
    </citation>
    <scope>NUCLEOTIDE SEQUENCE</scope>
    <source>
        <strain evidence="2">SOSP1-1</strain>
    </source>
</reference>
<dbReference type="SUPFAM" id="SSF56281">
    <property type="entry name" value="Metallo-hydrolase/oxidoreductase"/>
    <property type="match status" value="1"/>
</dbReference>
<evidence type="ECO:0000313" key="3">
    <source>
        <dbReference type="Proteomes" id="UP000612362"/>
    </source>
</evidence>
<accession>A0A8J3ID46</accession>
<evidence type="ECO:0000259" key="1">
    <source>
        <dbReference type="SMART" id="SM00849"/>
    </source>
</evidence>
<dbReference type="RefSeq" id="WP_220199543.1">
    <property type="nucleotide sequence ID" value="NZ_BNJF01000008.1"/>
</dbReference>
<dbReference type="PANTHER" id="PTHR42951:SF17">
    <property type="entry name" value="METALLO-BETA-LACTAMASE DOMAIN-CONTAINING PROTEIN"/>
    <property type="match status" value="1"/>
</dbReference>
<dbReference type="InterPro" id="IPR036866">
    <property type="entry name" value="RibonucZ/Hydroxyglut_hydro"/>
</dbReference>
<organism evidence="2 3">
    <name type="scientific">Ktedonospora formicarum</name>
    <dbReference type="NCBI Taxonomy" id="2778364"/>
    <lineage>
        <taxon>Bacteria</taxon>
        <taxon>Bacillati</taxon>
        <taxon>Chloroflexota</taxon>
        <taxon>Ktedonobacteria</taxon>
        <taxon>Ktedonobacterales</taxon>
        <taxon>Ktedonobacteraceae</taxon>
        <taxon>Ktedonospora</taxon>
    </lineage>
</organism>
<dbReference type="AlphaFoldDB" id="A0A8J3ID46"/>
<dbReference type="Proteomes" id="UP000612362">
    <property type="component" value="Unassembled WGS sequence"/>
</dbReference>
<gene>
    <name evidence="2" type="ORF">KSX_87200</name>
</gene>
<keyword evidence="2" id="KW-0378">Hydrolase</keyword>
<feature type="domain" description="Metallo-beta-lactamase" evidence="1">
    <location>
        <begin position="15"/>
        <end position="195"/>
    </location>
</feature>
<dbReference type="InterPro" id="IPR001279">
    <property type="entry name" value="Metallo-B-lactamas"/>
</dbReference>
<dbReference type="InterPro" id="IPR050855">
    <property type="entry name" value="NDM-1-like"/>
</dbReference>
<comment type="caution">
    <text evidence="2">The sequence shown here is derived from an EMBL/GenBank/DDBJ whole genome shotgun (WGS) entry which is preliminary data.</text>
</comment>
<dbReference type="Pfam" id="PF00753">
    <property type="entry name" value="Lactamase_B"/>
    <property type="match status" value="1"/>
</dbReference>
<evidence type="ECO:0000313" key="2">
    <source>
        <dbReference type="EMBL" id="GHO50557.1"/>
    </source>
</evidence>
<sequence>MEITRGVHLLQSTNGSYVYLIMGEEPILIDTSLPGRAAAILTELETLGLKPTDLAHIFLTHHDVDHMGNAKALQQASGAKLWAPQEDLPYILGQRNREGFKRLIQTFVKVEVPQIDATYAPGQRIGGIEVIPTPGHTPGHVSFLSGDTLFCGDLVMSKKGKLQPASAFLTWDKAILKRSLSEVKHFSFTWVCTAHGEPVQRGNLWEALTERL</sequence>
<name>A0A8J3ID46_9CHLR</name>
<protein>
    <submittedName>
        <fullName evidence="2">Hydrolase</fullName>
    </submittedName>
</protein>
<proteinExistence type="predicted"/>